<evidence type="ECO:0000313" key="3">
    <source>
        <dbReference type="WBParaSite" id="Minc3s01502g24311"/>
    </source>
</evidence>
<evidence type="ECO:0000256" key="1">
    <source>
        <dbReference type="SAM" id="Phobius"/>
    </source>
</evidence>
<keyword evidence="1" id="KW-0472">Membrane</keyword>
<organism evidence="2 3">
    <name type="scientific">Meloidogyne incognita</name>
    <name type="common">Southern root-knot nematode worm</name>
    <name type="synonym">Oxyuris incognita</name>
    <dbReference type="NCBI Taxonomy" id="6306"/>
    <lineage>
        <taxon>Eukaryota</taxon>
        <taxon>Metazoa</taxon>
        <taxon>Ecdysozoa</taxon>
        <taxon>Nematoda</taxon>
        <taxon>Chromadorea</taxon>
        <taxon>Rhabditida</taxon>
        <taxon>Tylenchina</taxon>
        <taxon>Tylenchomorpha</taxon>
        <taxon>Tylenchoidea</taxon>
        <taxon>Meloidogynidae</taxon>
        <taxon>Meloidogyninae</taxon>
        <taxon>Meloidogyne</taxon>
        <taxon>Meloidogyne incognita group</taxon>
    </lineage>
</organism>
<accession>A0A914M9V6</accession>
<reference evidence="3" key="1">
    <citation type="submission" date="2022-11" db="UniProtKB">
        <authorList>
            <consortium name="WormBaseParasite"/>
        </authorList>
    </citation>
    <scope>IDENTIFICATION</scope>
</reference>
<protein>
    <submittedName>
        <fullName evidence="3">Candidate secreted effector</fullName>
    </submittedName>
</protein>
<dbReference type="WBParaSite" id="Minc3s01502g24311">
    <property type="protein sequence ID" value="Minc3s01502g24311"/>
    <property type="gene ID" value="Minc3s01502g24311"/>
</dbReference>
<dbReference type="AlphaFoldDB" id="A0A914M9V6"/>
<keyword evidence="1" id="KW-0812">Transmembrane</keyword>
<name>A0A914M9V6_MELIC</name>
<proteinExistence type="predicted"/>
<keyword evidence="2" id="KW-1185">Reference proteome</keyword>
<feature type="transmembrane region" description="Helical" evidence="1">
    <location>
        <begin position="6"/>
        <end position="24"/>
    </location>
</feature>
<keyword evidence="1" id="KW-1133">Transmembrane helix</keyword>
<sequence>MLDTNQPFFVDLAFLIVCFIMVTIEQKIEENNYVENDDDIFVTSNLEEENEKNNIFDGKNNDVDSSNGGWSVGKFKYK</sequence>
<dbReference type="Proteomes" id="UP000887563">
    <property type="component" value="Unplaced"/>
</dbReference>
<evidence type="ECO:0000313" key="2">
    <source>
        <dbReference type="Proteomes" id="UP000887563"/>
    </source>
</evidence>